<evidence type="ECO:0000313" key="2">
    <source>
        <dbReference type="Proteomes" id="UP000298381"/>
    </source>
</evidence>
<dbReference type="AlphaFoldDB" id="A0A4Z0D5I6"/>
<name>A0A4Z0D5I6_9FIRM</name>
<reference evidence="1 2" key="1">
    <citation type="submission" date="2019-03" db="EMBL/GenBank/DDBJ databases">
        <title>Draft genome sequence data and analysis of a Fermenting Bacterium, Soehngenia longevitae strain 1933PT, isolated from petroleum reservoir in Azerbaijan.</title>
        <authorList>
            <person name="Grouzdev D.S."/>
            <person name="Bidzhieva S.K."/>
            <person name="Sokolova D.S."/>
            <person name="Tourova T.P."/>
            <person name="Poltaraus A.B."/>
            <person name="Nazina T.N."/>
        </authorList>
    </citation>
    <scope>NUCLEOTIDE SEQUENCE [LARGE SCALE GENOMIC DNA]</scope>
    <source>
        <strain evidence="1 2">1933P</strain>
    </source>
</reference>
<sequence>MECKSNNDFYFSFIPIFNNNNEFSDFLLMDVNDSFVDLFNIEKDKIVGKKVTDIIVNFHDFFPSFKYIYYNMTPGNNKKYRKYLVELKKNYLINVFTLTDFRTYIYFSDLSFTNK</sequence>
<proteinExistence type="predicted"/>
<dbReference type="Proteomes" id="UP000298381">
    <property type="component" value="Unassembled WGS sequence"/>
</dbReference>
<dbReference type="EMBL" id="SRIB01000008">
    <property type="protein sequence ID" value="TFZ39952.1"/>
    <property type="molecule type" value="Genomic_DNA"/>
</dbReference>
<organism evidence="1 2">
    <name type="scientific">Soehngenia longivitae</name>
    <dbReference type="NCBI Taxonomy" id="2562294"/>
    <lineage>
        <taxon>Bacteria</taxon>
        <taxon>Bacillati</taxon>
        <taxon>Bacillota</taxon>
        <taxon>Tissierellia</taxon>
        <taxon>Tissierellales</taxon>
        <taxon>Tissierellaceae</taxon>
        <taxon>Soehngenia</taxon>
    </lineage>
</organism>
<keyword evidence="2" id="KW-1185">Reference proteome</keyword>
<protein>
    <recommendedName>
        <fullName evidence="3">PAS domain-containing protein</fullName>
    </recommendedName>
</protein>
<dbReference type="OrthoDB" id="9879106at2"/>
<gene>
    <name evidence="1" type="ORF">E4100_06720</name>
</gene>
<dbReference type="RefSeq" id="WP_135271268.1">
    <property type="nucleotide sequence ID" value="NZ_SRIB01000008.1"/>
</dbReference>
<evidence type="ECO:0000313" key="1">
    <source>
        <dbReference type="EMBL" id="TFZ39952.1"/>
    </source>
</evidence>
<accession>A0A4Z0D5I6</accession>
<evidence type="ECO:0008006" key="3">
    <source>
        <dbReference type="Google" id="ProtNLM"/>
    </source>
</evidence>
<comment type="caution">
    <text evidence="1">The sequence shown here is derived from an EMBL/GenBank/DDBJ whole genome shotgun (WGS) entry which is preliminary data.</text>
</comment>